<dbReference type="GO" id="GO:0016757">
    <property type="term" value="F:glycosyltransferase activity"/>
    <property type="evidence" value="ECO:0007669"/>
    <property type="project" value="UniProtKB-KW"/>
</dbReference>
<accession>A0A8J8P9R4</accession>
<dbReference type="RefSeq" id="WP_142979094.1">
    <property type="nucleotide sequence ID" value="NZ_RKLU01000002.1"/>
</dbReference>
<dbReference type="PANTHER" id="PTHR43179:SF12">
    <property type="entry name" value="GALACTOFURANOSYLTRANSFERASE GLFT2"/>
    <property type="match status" value="1"/>
</dbReference>
<dbReference type="Gene3D" id="3.90.550.10">
    <property type="entry name" value="Spore Coat Polysaccharide Biosynthesis Protein SpsA, Chain A"/>
    <property type="match status" value="1"/>
</dbReference>
<evidence type="ECO:0000256" key="1">
    <source>
        <dbReference type="ARBA" id="ARBA00006739"/>
    </source>
</evidence>
<evidence type="ECO:0000256" key="3">
    <source>
        <dbReference type="ARBA" id="ARBA00022679"/>
    </source>
</evidence>
<comment type="similarity">
    <text evidence="1">Belongs to the glycosyltransferase 2 family.</text>
</comment>
<keyword evidence="2" id="KW-0328">Glycosyltransferase</keyword>
<keyword evidence="6" id="KW-1185">Reference proteome</keyword>
<name>A0A8J8P9R4_9EURY</name>
<dbReference type="Proteomes" id="UP000705823">
    <property type="component" value="Unassembled WGS sequence"/>
</dbReference>
<evidence type="ECO:0000313" key="5">
    <source>
        <dbReference type="EMBL" id="TQQ82829.1"/>
    </source>
</evidence>
<evidence type="ECO:0000259" key="4">
    <source>
        <dbReference type="Pfam" id="PF00535"/>
    </source>
</evidence>
<reference evidence="5" key="1">
    <citation type="submission" date="2019-02" db="EMBL/GenBank/DDBJ databases">
        <title>Halonotius sp. a new haloarchaeum isolated from saline soil.</title>
        <authorList>
            <person name="Duran-Viseras A."/>
            <person name="Sanchez-Porro C."/>
            <person name="Ventosa A."/>
        </authorList>
    </citation>
    <scope>NUCLEOTIDE SEQUENCE</scope>
    <source>
        <strain evidence="5">F15B</strain>
    </source>
</reference>
<protein>
    <submittedName>
        <fullName evidence="5">Glycosyltransferase family 2 protein</fullName>
    </submittedName>
</protein>
<dbReference type="InterPro" id="IPR001173">
    <property type="entry name" value="Glyco_trans_2-like"/>
</dbReference>
<dbReference type="SUPFAM" id="SSF53448">
    <property type="entry name" value="Nucleotide-diphospho-sugar transferases"/>
    <property type="match status" value="1"/>
</dbReference>
<gene>
    <name evidence="5" type="ORF">EGH24_05155</name>
</gene>
<dbReference type="InterPro" id="IPR029044">
    <property type="entry name" value="Nucleotide-diphossugar_trans"/>
</dbReference>
<comment type="caution">
    <text evidence="5">The sequence shown here is derived from an EMBL/GenBank/DDBJ whole genome shotgun (WGS) entry which is preliminary data.</text>
</comment>
<dbReference type="PANTHER" id="PTHR43179">
    <property type="entry name" value="RHAMNOSYLTRANSFERASE WBBL"/>
    <property type="match status" value="1"/>
</dbReference>
<dbReference type="EMBL" id="RKLU01000002">
    <property type="protein sequence ID" value="TQQ82829.1"/>
    <property type="molecule type" value="Genomic_DNA"/>
</dbReference>
<sequence length="311" mass="33578">MQLSVVVPTLNGRDHLIACLDTLHERVPDAEVIVVNGPSTDGTTGMIDDRDDVDVLVEVSSRTRNVARNAGIDEASGDVIALLGDDLQVEGDWLESIVDGLTEAPVVTGPTHRTLRGGVTTESAERERIAGRSVTAISGNNVAFRREVIEELDGFDEYLETGGAWDLAHRLAAADHPVAWRSGMSVRCEYEADGGRADRDWGWKYRALAYRLVKNYGLRPTVARRTLSHAVSDAISTAVDVVKGEGQPTNWIGNGRAVLSGISTGGSDGLVARARDRSDARNPHGLSKRGDRAVVKYDWRDDGEPIGDVDT</sequence>
<dbReference type="CDD" id="cd00761">
    <property type="entry name" value="Glyco_tranf_GTA_type"/>
    <property type="match status" value="1"/>
</dbReference>
<evidence type="ECO:0000313" key="6">
    <source>
        <dbReference type="Proteomes" id="UP000705823"/>
    </source>
</evidence>
<organism evidence="5 6">
    <name type="scientific">Halonotius terrestris</name>
    <dbReference type="NCBI Taxonomy" id="2487750"/>
    <lineage>
        <taxon>Archaea</taxon>
        <taxon>Methanobacteriati</taxon>
        <taxon>Methanobacteriota</taxon>
        <taxon>Stenosarchaea group</taxon>
        <taxon>Halobacteria</taxon>
        <taxon>Halobacteriales</taxon>
        <taxon>Haloferacaceae</taxon>
        <taxon>Halonotius</taxon>
    </lineage>
</organism>
<keyword evidence="3" id="KW-0808">Transferase</keyword>
<feature type="domain" description="Glycosyltransferase 2-like" evidence="4">
    <location>
        <begin position="4"/>
        <end position="149"/>
    </location>
</feature>
<evidence type="ECO:0000256" key="2">
    <source>
        <dbReference type="ARBA" id="ARBA00022676"/>
    </source>
</evidence>
<dbReference type="AlphaFoldDB" id="A0A8J8P9R4"/>
<dbReference type="Pfam" id="PF00535">
    <property type="entry name" value="Glycos_transf_2"/>
    <property type="match status" value="1"/>
</dbReference>
<dbReference type="OrthoDB" id="196370at2157"/>
<proteinExistence type="inferred from homology"/>